<proteinExistence type="predicted"/>
<gene>
    <name evidence="1" type="ORF">F1720_16155</name>
</gene>
<dbReference type="Proteomes" id="UP000325296">
    <property type="component" value="Unassembled WGS sequence"/>
</dbReference>
<name>A0A5B2UQJ3_9PSED</name>
<comment type="caution">
    <text evidence="1">The sequence shown here is derived from an EMBL/GenBank/DDBJ whole genome shotgun (WGS) entry which is preliminary data.</text>
</comment>
<accession>A0A5B2UQJ3</accession>
<sequence>MASAGGKISFALNEVQPGATHFLHETRAARQKTISLDGIGLILVHLLLDLAVLAPKRSKKPPFAEKRA</sequence>
<dbReference type="EMBL" id="VUOL01000008">
    <property type="protein sequence ID" value="KAA2229293.1"/>
    <property type="molecule type" value="Genomic_DNA"/>
</dbReference>
<dbReference type="AlphaFoldDB" id="A0A5B2UQJ3"/>
<organism evidence="1 2">
    <name type="scientific">Pseudomonas brenneri</name>
    <dbReference type="NCBI Taxonomy" id="129817"/>
    <lineage>
        <taxon>Bacteria</taxon>
        <taxon>Pseudomonadati</taxon>
        <taxon>Pseudomonadota</taxon>
        <taxon>Gammaproteobacteria</taxon>
        <taxon>Pseudomonadales</taxon>
        <taxon>Pseudomonadaceae</taxon>
        <taxon>Pseudomonas</taxon>
    </lineage>
</organism>
<evidence type="ECO:0000313" key="1">
    <source>
        <dbReference type="EMBL" id="KAA2229293.1"/>
    </source>
</evidence>
<protein>
    <submittedName>
        <fullName evidence="1">Uncharacterized protein</fullName>
    </submittedName>
</protein>
<evidence type="ECO:0000313" key="2">
    <source>
        <dbReference type="Proteomes" id="UP000325296"/>
    </source>
</evidence>
<dbReference type="RefSeq" id="WP_146552247.1">
    <property type="nucleotide sequence ID" value="NZ_BMNU01000010.1"/>
</dbReference>
<reference evidence="1 2" key="1">
    <citation type="submission" date="2019-09" db="EMBL/GenBank/DDBJ databases">
        <title>Draft genome sequence of Pseudomonas brenneri CCUG 51514(T).</title>
        <authorList>
            <person name="Tunovic T."/>
            <person name="Pineiro-Iglesias B."/>
            <person name="Unosson C."/>
            <person name="Inganas E."/>
            <person name="Ohlen M."/>
            <person name="Cardew S."/>
            <person name="Jensie-Markopoulos S."/>
            <person name="Salva-Serra F."/>
            <person name="Jaen-Luchoro D."/>
            <person name="Svensson-Stadler L."/>
            <person name="Chun J."/>
            <person name="Moore E."/>
        </authorList>
    </citation>
    <scope>NUCLEOTIDE SEQUENCE [LARGE SCALE GENOMIC DNA]</scope>
    <source>
        <strain evidence="1 2">CCUG 51514</strain>
    </source>
</reference>
<dbReference type="OrthoDB" id="7003398at2"/>